<comment type="catalytic activity">
    <reaction evidence="11">
        <text>alpha-D-galactose + ATP = alpha-D-galactose 1-phosphate + ADP + H(+)</text>
        <dbReference type="Rhea" id="RHEA:13553"/>
        <dbReference type="ChEBI" id="CHEBI:15378"/>
        <dbReference type="ChEBI" id="CHEBI:28061"/>
        <dbReference type="ChEBI" id="CHEBI:30616"/>
        <dbReference type="ChEBI" id="CHEBI:58336"/>
        <dbReference type="ChEBI" id="CHEBI:456216"/>
        <dbReference type="EC" id="2.7.1.6"/>
    </reaction>
</comment>
<proteinExistence type="inferred from homology"/>
<comment type="function">
    <text evidence="11">Catalyzes the transfer of the gamma-phosphate of ATP to D-galactose to form alpha-D-galactose-1-phosphate (Gal-1-P).</text>
</comment>
<accession>A0A1K1PGT0</accession>
<dbReference type="InterPro" id="IPR019741">
    <property type="entry name" value="Galactokinase_CS"/>
</dbReference>
<dbReference type="InterPro" id="IPR014721">
    <property type="entry name" value="Ribsml_uS5_D2-typ_fold_subgr"/>
</dbReference>
<dbReference type="Gene3D" id="3.30.70.890">
    <property type="entry name" value="GHMP kinase, C-terminal domain"/>
    <property type="match status" value="1"/>
</dbReference>
<keyword evidence="10 11" id="KW-0119">Carbohydrate metabolism</keyword>
<evidence type="ECO:0000256" key="6">
    <source>
        <dbReference type="ARBA" id="ARBA00022777"/>
    </source>
</evidence>
<feature type="binding site" evidence="11">
    <location>
        <begin position="132"/>
        <end position="138"/>
    </location>
    <ligand>
        <name>ATP</name>
        <dbReference type="ChEBI" id="CHEBI:30616"/>
    </ligand>
</feature>
<dbReference type="EC" id="2.7.1.6" evidence="11 12"/>
<dbReference type="InterPro" id="IPR022963">
    <property type="entry name" value="Galactokinase_bac"/>
</dbReference>
<evidence type="ECO:0000259" key="13">
    <source>
        <dbReference type="Pfam" id="PF00288"/>
    </source>
</evidence>
<dbReference type="Gene3D" id="3.30.230.10">
    <property type="match status" value="1"/>
</dbReference>
<feature type="binding site" evidence="11">
    <location>
        <begin position="41"/>
        <end position="44"/>
    </location>
    <ligand>
        <name>substrate</name>
    </ligand>
</feature>
<dbReference type="AlphaFoldDB" id="A0A1K1PGT0"/>
<evidence type="ECO:0000256" key="11">
    <source>
        <dbReference type="HAMAP-Rule" id="MF_00246"/>
    </source>
</evidence>
<evidence type="ECO:0000259" key="14">
    <source>
        <dbReference type="Pfam" id="PF08544"/>
    </source>
</evidence>
<dbReference type="GO" id="GO:0005524">
    <property type="term" value="F:ATP binding"/>
    <property type="evidence" value="ECO:0007669"/>
    <property type="project" value="UniProtKB-UniRule"/>
</dbReference>
<dbReference type="PRINTS" id="PR00473">
    <property type="entry name" value="GALCTOKINASE"/>
</dbReference>
<evidence type="ECO:0000313" key="19">
    <source>
        <dbReference type="Proteomes" id="UP000183843"/>
    </source>
</evidence>
<dbReference type="FunFam" id="3.30.70.890:FF:000001">
    <property type="entry name" value="Galactokinase"/>
    <property type="match status" value="1"/>
</dbReference>
<comment type="subcellular location">
    <subcellularLocation>
        <location evidence="11">Cytoplasm</location>
    </subcellularLocation>
</comment>
<evidence type="ECO:0000259" key="15">
    <source>
        <dbReference type="Pfam" id="PF10509"/>
    </source>
</evidence>
<dbReference type="PROSITE" id="PS00627">
    <property type="entry name" value="GHMP_KINASES_ATP"/>
    <property type="match status" value="1"/>
</dbReference>
<feature type="domain" description="Galactokinase N-terminal" evidence="15">
    <location>
        <begin position="14"/>
        <end position="64"/>
    </location>
</feature>
<dbReference type="UniPathway" id="UPA00214"/>
<gene>
    <name evidence="11" type="primary">galK</name>
    <name evidence="17" type="ORF">SAMN02910323_1998</name>
    <name evidence="16" type="ORF">SAMN05216587_103161</name>
</gene>
<dbReference type="InterPro" id="IPR019539">
    <property type="entry name" value="GalKase_N"/>
</dbReference>
<reference evidence="17" key="3">
    <citation type="submission" date="2016-11" db="EMBL/GenBank/DDBJ databases">
        <authorList>
            <person name="Jaros S."/>
            <person name="Januszkiewicz K."/>
            <person name="Wedrychowicz H."/>
        </authorList>
    </citation>
    <scope>NUCLEOTIDE SEQUENCE [LARGE SCALE GENOMIC DNA]</scope>
    <source>
        <strain evidence="17">C3</strain>
    </source>
</reference>
<sequence length="397" mass="43258">MEKENEILAKMQAEFAAKFGADAARETRSYFSPGRVNLIGEHTDYNGGHVFPCAISLGTYALVADRQDSKTQIYSMNMADKGVIEFPMSGLSYDKAKDWANYPMGVVKVFEDAGFKAGHGFDILIFGTLPNGSGLSSSASIEVLTALILNDAFDFGLDMVEMVKLSQKAENTFVGVNCGIMDQFAVGMGKKDCAILLDCNTLSYRYSKIALDGASIVITNTNKPHSLASSAYNVRRAQCEHALNELKEVKPELNALGELSNEEFNQLAGAISEPLERQRARHAVLENNRTLEAVEALEANDVAKFGKLMNESHYSLRDDYDVTGKELDTLAELAWQVDGVIGSRMTGAGFGGCTVSLVKNEAIEAFKEKVGKVYTEKIGYAPSFYVANIADGTHRVK</sequence>
<evidence type="ECO:0000256" key="12">
    <source>
        <dbReference type="NCBIfam" id="TIGR00131"/>
    </source>
</evidence>
<evidence type="ECO:0000256" key="4">
    <source>
        <dbReference type="ARBA" id="ARBA00022723"/>
    </source>
</evidence>
<dbReference type="GO" id="GO:0005829">
    <property type="term" value="C:cytosol"/>
    <property type="evidence" value="ECO:0007669"/>
    <property type="project" value="TreeGrafter"/>
</dbReference>
<evidence type="ECO:0000256" key="3">
    <source>
        <dbReference type="ARBA" id="ARBA00022679"/>
    </source>
</evidence>
<keyword evidence="6 11" id="KW-0418">Kinase</keyword>
<evidence type="ECO:0000256" key="5">
    <source>
        <dbReference type="ARBA" id="ARBA00022741"/>
    </source>
</evidence>
<keyword evidence="9 11" id="KW-0299">Galactose metabolism</keyword>
<dbReference type="GO" id="GO:0006012">
    <property type="term" value="P:galactose metabolic process"/>
    <property type="evidence" value="ECO:0007669"/>
    <property type="project" value="UniProtKB-UniRule"/>
</dbReference>
<feature type="site" description="Transition state stabilizer" evidence="11">
    <location>
        <position position="35"/>
    </location>
</feature>
<dbReference type="PANTHER" id="PTHR10457:SF7">
    <property type="entry name" value="GALACTOKINASE-RELATED"/>
    <property type="match status" value="1"/>
</dbReference>
<keyword evidence="5 11" id="KW-0547">Nucleotide-binding</keyword>
<dbReference type="PROSITE" id="PS00106">
    <property type="entry name" value="GALACTOKINASE"/>
    <property type="match status" value="1"/>
</dbReference>
<keyword evidence="18" id="KW-1185">Reference proteome</keyword>
<evidence type="ECO:0000313" key="18">
    <source>
        <dbReference type="Proteomes" id="UP000182958"/>
    </source>
</evidence>
<dbReference type="InterPro" id="IPR020568">
    <property type="entry name" value="Ribosomal_Su5_D2-typ_SF"/>
</dbReference>
<keyword evidence="7 11" id="KW-0067">ATP-binding</keyword>
<feature type="binding site" evidence="11">
    <location>
        <position position="75"/>
    </location>
    <ligand>
        <name>ATP</name>
        <dbReference type="ChEBI" id="CHEBI:30616"/>
    </ligand>
</feature>
<dbReference type="SUPFAM" id="SSF55060">
    <property type="entry name" value="GHMP Kinase, C-terminal domain"/>
    <property type="match status" value="1"/>
</dbReference>
<dbReference type="NCBIfam" id="NF003705">
    <property type="entry name" value="PRK05322.1"/>
    <property type="match status" value="1"/>
</dbReference>
<dbReference type="Pfam" id="PF00288">
    <property type="entry name" value="GHMP_kinases_N"/>
    <property type="match status" value="1"/>
</dbReference>
<dbReference type="PIRSF" id="PIRSF000530">
    <property type="entry name" value="Galactokinase"/>
    <property type="match status" value="1"/>
</dbReference>
<dbReference type="InterPro" id="IPR000705">
    <property type="entry name" value="Galactokinase"/>
</dbReference>
<dbReference type="InterPro" id="IPR013750">
    <property type="entry name" value="GHMP_kinase_C_dom"/>
</dbReference>
<dbReference type="HAMAP" id="MF_00246">
    <property type="entry name" value="Galactokinase"/>
    <property type="match status" value="1"/>
</dbReference>
<feature type="domain" description="GHMP kinase N-terminal" evidence="13">
    <location>
        <begin position="101"/>
        <end position="190"/>
    </location>
</feature>
<keyword evidence="8 11" id="KW-0460">Magnesium</keyword>
<feature type="binding site" evidence="11">
    <location>
        <position position="138"/>
    </location>
    <ligand>
        <name>Mg(2+)</name>
        <dbReference type="ChEBI" id="CHEBI:18420"/>
    </ligand>
</feature>
<dbReference type="EMBL" id="FOJX01000003">
    <property type="protein sequence ID" value="SFA90286.1"/>
    <property type="molecule type" value="Genomic_DNA"/>
</dbReference>
<evidence type="ECO:0000256" key="1">
    <source>
        <dbReference type="ARBA" id="ARBA00006566"/>
    </source>
</evidence>
<evidence type="ECO:0000256" key="10">
    <source>
        <dbReference type="ARBA" id="ARBA00023277"/>
    </source>
</evidence>
<dbReference type="NCBIfam" id="TIGR00131">
    <property type="entry name" value="gal_kin"/>
    <property type="match status" value="1"/>
</dbReference>
<feature type="binding site" evidence="11">
    <location>
        <position position="232"/>
    </location>
    <ligand>
        <name>substrate</name>
    </ligand>
</feature>
<dbReference type="SUPFAM" id="SSF54211">
    <property type="entry name" value="Ribosomal protein S5 domain 2-like"/>
    <property type="match status" value="1"/>
</dbReference>
<evidence type="ECO:0000256" key="8">
    <source>
        <dbReference type="ARBA" id="ARBA00022842"/>
    </source>
</evidence>
<feature type="active site" description="Proton acceptor" evidence="11">
    <location>
        <position position="182"/>
    </location>
</feature>
<protein>
    <recommendedName>
        <fullName evidence="11 12">Galactokinase</fullName>
        <ecNumber evidence="11 12">2.7.1.6</ecNumber>
    </recommendedName>
    <alternativeName>
        <fullName evidence="11">Galactose kinase</fullName>
    </alternativeName>
</protein>
<dbReference type="Proteomes" id="UP000183843">
    <property type="component" value="Unassembled WGS sequence"/>
</dbReference>
<dbReference type="PRINTS" id="PR00959">
    <property type="entry name" value="MEVGALKINASE"/>
</dbReference>
<keyword evidence="3 11" id="KW-0808">Transferase</keyword>
<dbReference type="Pfam" id="PF10509">
    <property type="entry name" value="GalKase_gal_bdg"/>
    <property type="match status" value="1"/>
</dbReference>
<comment type="similarity">
    <text evidence="1 11">Belongs to the GHMP kinase family. GalK subfamily.</text>
</comment>
<comment type="pathway">
    <text evidence="11">Carbohydrate metabolism; galactose metabolism.</text>
</comment>
<reference evidence="16 19" key="1">
    <citation type="submission" date="2016-10" db="EMBL/GenBank/DDBJ databases">
        <authorList>
            <person name="de Groot N.N."/>
        </authorList>
    </citation>
    <scope>NUCLEOTIDE SEQUENCE [LARGE SCALE GENOMIC DNA]</scope>
    <source>
        <strain evidence="16 19">L14</strain>
    </source>
</reference>
<dbReference type="EMBL" id="FPJA01000008">
    <property type="protein sequence ID" value="SFW47002.1"/>
    <property type="molecule type" value="Genomic_DNA"/>
</dbReference>
<dbReference type="InterPro" id="IPR006203">
    <property type="entry name" value="GHMP_knse_ATP-bd_CS"/>
</dbReference>
<reference evidence="18" key="2">
    <citation type="submission" date="2016-11" db="EMBL/GenBank/DDBJ databases">
        <authorList>
            <person name="Varghese N."/>
            <person name="Submissions S."/>
        </authorList>
    </citation>
    <scope>NUCLEOTIDE SEQUENCE [LARGE SCALE GENOMIC DNA]</scope>
    <source>
        <strain evidence="18">C3</strain>
    </source>
</reference>
<dbReference type="RefSeq" id="WP_026761080.1">
    <property type="nucleotide sequence ID" value="NZ_FOJX01000003.1"/>
</dbReference>
<feature type="binding site" evidence="11">
    <location>
        <position position="170"/>
    </location>
    <ligand>
        <name>Mg(2+)</name>
        <dbReference type="ChEBI" id="CHEBI:18420"/>
    </ligand>
</feature>
<dbReference type="Pfam" id="PF08544">
    <property type="entry name" value="GHMP_kinases_C"/>
    <property type="match status" value="1"/>
</dbReference>
<evidence type="ECO:0000313" key="17">
    <source>
        <dbReference type="EMBL" id="SFW47002.1"/>
    </source>
</evidence>
<keyword evidence="4 11" id="KW-0479">Metal-binding</keyword>
<evidence type="ECO:0000256" key="9">
    <source>
        <dbReference type="ARBA" id="ARBA00023144"/>
    </source>
</evidence>
<feature type="domain" description="GHMP kinase C-terminal" evidence="14">
    <location>
        <begin position="293"/>
        <end position="374"/>
    </location>
</feature>
<dbReference type="GO" id="GO:0000287">
    <property type="term" value="F:magnesium ion binding"/>
    <property type="evidence" value="ECO:0007669"/>
    <property type="project" value="UniProtKB-UniRule"/>
</dbReference>
<dbReference type="PANTHER" id="PTHR10457">
    <property type="entry name" value="MEVALONATE KINASE/GALACTOKINASE"/>
    <property type="match status" value="1"/>
</dbReference>
<evidence type="ECO:0000256" key="2">
    <source>
        <dbReference type="ARBA" id="ARBA00022490"/>
    </source>
</evidence>
<organism evidence="17 18">
    <name type="scientific">Selenomonas ruminantium</name>
    <dbReference type="NCBI Taxonomy" id="971"/>
    <lineage>
        <taxon>Bacteria</taxon>
        <taxon>Bacillati</taxon>
        <taxon>Bacillota</taxon>
        <taxon>Negativicutes</taxon>
        <taxon>Selenomonadales</taxon>
        <taxon>Selenomonadaceae</taxon>
        <taxon>Selenomonas</taxon>
    </lineage>
</organism>
<dbReference type="InterPro" id="IPR036554">
    <property type="entry name" value="GHMP_kinase_C_sf"/>
</dbReference>
<dbReference type="InterPro" id="IPR006204">
    <property type="entry name" value="GHMP_kinase_N_dom"/>
</dbReference>
<evidence type="ECO:0000313" key="16">
    <source>
        <dbReference type="EMBL" id="SFA90286.1"/>
    </source>
</evidence>
<dbReference type="InterPro" id="IPR006206">
    <property type="entry name" value="Mevalonate/galactokinase"/>
</dbReference>
<dbReference type="Proteomes" id="UP000182958">
    <property type="component" value="Unassembled WGS sequence"/>
</dbReference>
<keyword evidence="2 11" id="KW-0963">Cytoplasm</keyword>
<dbReference type="FunFam" id="3.30.230.10:FF:000017">
    <property type="entry name" value="Galactokinase"/>
    <property type="match status" value="1"/>
</dbReference>
<dbReference type="GO" id="GO:0004335">
    <property type="term" value="F:galactokinase activity"/>
    <property type="evidence" value="ECO:0007669"/>
    <property type="project" value="UniProtKB-UniRule"/>
</dbReference>
<evidence type="ECO:0000256" key="7">
    <source>
        <dbReference type="ARBA" id="ARBA00022840"/>
    </source>
</evidence>
<name>A0A1K1PGT0_SELRU</name>